<protein>
    <recommendedName>
        <fullName evidence="4">Lipoprotein</fullName>
    </recommendedName>
</protein>
<evidence type="ECO:0008006" key="4">
    <source>
        <dbReference type="Google" id="ProtNLM"/>
    </source>
</evidence>
<dbReference type="PROSITE" id="PS51257">
    <property type="entry name" value="PROKAR_LIPOPROTEIN"/>
    <property type="match status" value="1"/>
</dbReference>
<comment type="caution">
    <text evidence="2">The sequence shown here is derived from an EMBL/GenBank/DDBJ whole genome shotgun (WGS) entry which is preliminary data.</text>
</comment>
<feature type="signal peptide" evidence="1">
    <location>
        <begin position="1"/>
        <end position="25"/>
    </location>
</feature>
<proteinExistence type="predicted"/>
<accession>A0ABS7NER5</accession>
<organism evidence="2 3">
    <name type="scientific">Leisingera daeponensis</name>
    <dbReference type="NCBI Taxonomy" id="405746"/>
    <lineage>
        <taxon>Bacteria</taxon>
        <taxon>Pseudomonadati</taxon>
        <taxon>Pseudomonadota</taxon>
        <taxon>Alphaproteobacteria</taxon>
        <taxon>Rhodobacterales</taxon>
        <taxon>Roseobacteraceae</taxon>
        <taxon>Leisingera</taxon>
    </lineage>
</organism>
<evidence type="ECO:0000256" key="1">
    <source>
        <dbReference type="SAM" id="SignalP"/>
    </source>
</evidence>
<evidence type="ECO:0000313" key="2">
    <source>
        <dbReference type="EMBL" id="MBY6139675.1"/>
    </source>
</evidence>
<name>A0ABS7NER5_9RHOB</name>
<dbReference type="Proteomes" id="UP000766629">
    <property type="component" value="Unassembled WGS sequence"/>
</dbReference>
<gene>
    <name evidence="2" type="ORF">KUV26_09550</name>
</gene>
<dbReference type="EMBL" id="JAHVJA010000003">
    <property type="protein sequence ID" value="MBY6139675.1"/>
    <property type="molecule type" value="Genomic_DNA"/>
</dbReference>
<keyword evidence="3" id="KW-1185">Reference proteome</keyword>
<feature type="chain" id="PRO_5045129335" description="Lipoprotein" evidence="1">
    <location>
        <begin position="26"/>
        <end position="173"/>
    </location>
</feature>
<sequence length="173" mass="18415">MKLRTRLHKAGTGAALAGCLLVAQAGAAAALSCLPWGPADAYLHAAGSERVYNVIAGELRFDESLLPQSHSESPGDTPPLTRIQAQLSGKMLEDRYFSGRVAVPAVLEVECLGPWCGGMKSGADYVFFAEQRGQELVVRANACGGFAFDDTSEVRRQVLECHRGKACVPAVPR</sequence>
<reference evidence="2 3" key="1">
    <citation type="submission" date="2021-06" db="EMBL/GenBank/DDBJ databases">
        <title>50 bacteria genomes isolated from Dapeng, Shenzhen, China.</title>
        <authorList>
            <person name="Zheng W."/>
            <person name="Yu S."/>
            <person name="Huang Y."/>
        </authorList>
    </citation>
    <scope>NUCLEOTIDE SEQUENCE [LARGE SCALE GENOMIC DNA]</scope>
    <source>
        <strain evidence="2 3">DP1N14-2</strain>
    </source>
</reference>
<keyword evidence="1" id="KW-0732">Signal</keyword>
<evidence type="ECO:0000313" key="3">
    <source>
        <dbReference type="Proteomes" id="UP000766629"/>
    </source>
</evidence>
<dbReference type="RefSeq" id="WP_222508170.1">
    <property type="nucleotide sequence ID" value="NZ_JAHVJA010000003.1"/>
</dbReference>